<evidence type="ECO:0000256" key="1">
    <source>
        <dbReference type="ARBA" id="ARBA00004141"/>
    </source>
</evidence>
<feature type="transmembrane region" description="Helical" evidence="5">
    <location>
        <begin position="123"/>
        <end position="144"/>
    </location>
</feature>
<evidence type="ECO:0000256" key="4">
    <source>
        <dbReference type="ARBA" id="ARBA00023136"/>
    </source>
</evidence>
<keyword evidence="3 5" id="KW-1133">Transmembrane helix</keyword>
<evidence type="ECO:0000259" key="6">
    <source>
        <dbReference type="Pfam" id="PF01794"/>
    </source>
</evidence>
<dbReference type="RefSeq" id="WP_162642106.1">
    <property type="nucleotide sequence ID" value="NZ_CP048286.1"/>
</dbReference>
<dbReference type="EMBL" id="CP048286">
    <property type="protein sequence ID" value="QHW32427.1"/>
    <property type="molecule type" value="Genomic_DNA"/>
</dbReference>
<feature type="transmembrane region" description="Helical" evidence="5">
    <location>
        <begin position="92"/>
        <end position="111"/>
    </location>
</feature>
<evidence type="ECO:0000313" key="7">
    <source>
        <dbReference type="EMBL" id="QHW32427.1"/>
    </source>
</evidence>
<comment type="subcellular location">
    <subcellularLocation>
        <location evidence="1">Membrane</location>
        <topology evidence="1">Multi-pass membrane protein</topology>
    </subcellularLocation>
</comment>
<dbReference type="GO" id="GO:0016020">
    <property type="term" value="C:membrane"/>
    <property type="evidence" value="ECO:0007669"/>
    <property type="project" value="UniProtKB-SubCell"/>
</dbReference>
<dbReference type="Pfam" id="PF01794">
    <property type="entry name" value="Ferric_reduct"/>
    <property type="match status" value="1"/>
</dbReference>
<feature type="transmembrane region" description="Helical" evidence="5">
    <location>
        <begin position="51"/>
        <end position="72"/>
    </location>
</feature>
<dbReference type="InterPro" id="IPR013130">
    <property type="entry name" value="Fe3_Rdtase_TM_dom"/>
</dbReference>
<feature type="domain" description="Ferric oxidoreductase" evidence="6">
    <location>
        <begin position="17"/>
        <end position="138"/>
    </location>
</feature>
<evidence type="ECO:0000256" key="2">
    <source>
        <dbReference type="ARBA" id="ARBA00022692"/>
    </source>
</evidence>
<protein>
    <submittedName>
        <fullName evidence="7">Ferric reductase</fullName>
    </submittedName>
</protein>
<sequence>MIDLLLRLPTWEIIRVAGIASFCLLTVGMALGISYNFAIWPRGSKRRLYRWHSFCTIAGTAIGLLHGMTTIIDTYVPYTWKDLLIPFSSAYAPAWSGLGSLSGYGMLLVILTTDLRNKLKRPLWLLFHLLSYPIYMMALLHGFFLGSDSDLPGIRLLYAASVIFLLGLTAARGAMSTPAKAEPQVAVIPPPRRRSAEK</sequence>
<evidence type="ECO:0000256" key="5">
    <source>
        <dbReference type="SAM" id="Phobius"/>
    </source>
</evidence>
<evidence type="ECO:0000313" key="8">
    <source>
        <dbReference type="Proteomes" id="UP000479114"/>
    </source>
</evidence>
<name>A0A6C0P1U4_9BACL</name>
<feature type="transmembrane region" description="Helical" evidence="5">
    <location>
        <begin position="13"/>
        <end position="39"/>
    </location>
</feature>
<keyword evidence="2 5" id="KW-0812">Transmembrane</keyword>
<dbReference type="KEGG" id="prz:GZH47_17500"/>
<evidence type="ECO:0000256" key="3">
    <source>
        <dbReference type="ARBA" id="ARBA00022989"/>
    </source>
</evidence>
<dbReference type="AlphaFoldDB" id="A0A6C0P1U4"/>
<accession>A0A6C0P1U4</accession>
<keyword evidence="4 5" id="KW-0472">Membrane</keyword>
<gene>
    <name evidence="7" type="ORF">GZH47_17500</name>
</gene>
<dbReference type="Proteomes" id="UP000479114">
    <property type="component" value="Chromosome"/>
</dbReference>
<feature type="transmembrane region" description="Helical" evidence="5">
    <location>
        <begin position="156"/>
        <end position="175"/>
    </location>
</feature>
<reference evidence="7 8" key="1">
    <citation type="submission" date="2020-02" db="EMBL/GenBank/DDBJ databases">
        <title>Paenibacillus sp. nov., isolated from rhizosphere soil of tomato.</title>
        <authorList>
            <person name="Weon H.-Y."/>
            <person name="Lee S.A."/>
        </authorList>
    </citation>
    <scope>NUCLEOTIDE SEQUENCE [LARGE SCALE GENOMIC DNA]</scope>
    <source>
        <strain evidence="7 8">14171R-81</strain>
    </source>
</reference>
<keyword evidence="8" id="KW-1185">Reference proteome</keyword>
<organism evidence="7 8">
    <name type="scientific">Paenibacillus rhizovicinus</name>
    <dbReference type="NCBI Taxonomy" id="2704463"/>
    <lineage>
        <taxon>Bacteria</taxon>
        <taxon>Bacillati</taxon>
        <taxon>Bacillota</taxon>
        <taxon>Bacilli</taxon>
        <taxon>Bacillales</taxon>
        <taxon>Paenibacillaceae</taxon>
        <taxon>Paenibacillus</taxon>
    </lineage>
</organism>
<proteinExistence type="predicted"/>